<dbReference type="Pfam" id="PF22564">
    <property type="entry name" value="HAAS"/>
    <property type="match status" value="1"/>
</dbReference>
<accession>A0A498CIP9</accession>
<dbReference type="NCBIfam" id="NF038403">
    <property type="entry name" value="perm_prefix_1"/>
    <property type="match status" value="1"/>
</dbReference>
<feature type="transmembrane region" description="Helical" evidence="1">
    <location>
        <begin position="283"/>
        <end position="307"/>
    </location>
</feature>
<proteinExistence type="predicted"/>
<keyword evidence="3" id="KW-1185">Reference proteome</keyword>
<protein>
    <submittedName>
        <fullName evidence="2">Uncharacterized protein</fullName>
    </submittedName>
</protein>
<feature type="transmembrane region" description="Helical" evidence="1">
    <location>
        <begin position="212"/>
        <end position="235"/>
    </location>
</feature>
<feature type="transmembrane region" description="Helical" evidence="1">
    <location>
        <begin position="90"/>
        <end position="111"/>
    </location>
</feature>
<evidence type="ECO:0000313" key="3">
    <source>
        <dbReference type="Proteomes" id="UP000273158"/>
    </source>
</evidence>
<dbReference type="Proteomes" id="UP000273158">
    <property type="component" value="Unassembled WGS sequence"/>
</dbReference>
<feature type="transmembrane region" description="Helical" evidence="1">
    <location>
        <begin position="242"/>
        <end position="263"/>
    </location>
</feature>
<dbReference type="OrthoDB" id="3171769at2"/>
<evidence type="ECO:0000313" key="2">
    <source>
        <dbReference type="EMBL" id="RLK52830.1"/>
    </source>
</evidence>
<evidence type="ECO:0000256" key="1">
    <source>
        <dbReference type="SAM" id="Phobius"/>
    </source>
</evidence>
<gene>
    <name evidence="2" type="ORF">C7474_0788</name>
</gene>
<dbReference type="EMBL" id="RCDB01000001">
    <property type="protein sequence ID" value="RLK52830.1"/>
    <property type="molecule type" value="Genomic_DNA"/>
</dbReference>
<keyword evidence="1" id="KW-0472">Membrane</keyword>
<reference evidence="2 3" key="1">
    <citation type="journal article" date="2015" name="Stand. Genomic Sci.">
        <title>Genomic Encyclopedia of Bacterial and Archaeal Type Strains, Phase III: the genomes of soil and plant-associated and newly described type strains.</title>
        <authorList>
            <person name="Whitman W.B."/>
            <person name="Woyke T."/>
            <person name="Klenk H.P."/>
            <person name="Zhou Y."/>
            <person name="Lilburn T.G."/>
            <person name="Beck B.J."/>
            <person name="De Vos P."/>
            <person name="Vandamme P."/>
            <person name="Eisen J.A."/>
            <person name="Garrity G."/>
            <person name="Hugenholtz P."/>
            <person name="Kyrpides N.C."/>
        </authorList>
    </citation>
    <scope>NUCLEOTIDE SEQUENCE [LARGE SCALE GENOMIC DNA]</scope>
    <source>
        <strain evidence="2 3">S2T63</strain>
    </source>
</reference>
<comment type="caution">
    <text evidence="2">The sequence shown here is derived from an EMBL/GenBank/DDBJ whole genome shotgun (WGS) entry which is preliminary data.</text>
</comment>
<dbReference type="RefSeq" id="WP_121057616.1">
    <property type="nucleotide sequence ID" value="NZ_RCDB01000001.1"/>
</dbReference>
<sequence>MDATLTDRYISAATRTVPEKQRPELAADLRERIADQLDARRESGVSDAAAERSVLTELGDPEALAAAYIDRPLQLIGPRSYLTWWRLLKLLWAIVPVCAAFGVALGMTLAGEPVGGIIGTVWAVVLSTVVHIGFWTTLVFAIVERHAKGQDVGFQKEWTLDDLPEIKETGAGLAELVATLVWLAIAAGAIVWDHFLGFVPSHPGLSFFAPELWPWWITALFVAIAAEALLAVAVYARGHWSVGTAAANIVLNVAVAVPVLWLLSRGELIDPEFWTTLVPADSADTVATVVSVLTGFGTVAIAGWDCIDGILKARRARR</sequence>
<keyword evidence="1" id="KW-1133">Transmembrane helix</keyword>
<dbReference type="InterPro" id="IPR047928">
    <property type="entry name" value="Perm_prefix_1"/>
</dbReference>
<feature type="transmembrane region" description="Helical" evidence="1">
    <location>
        <begin position="117"/>
        <end position="143"/>
    </location>
</feature>
<dbReference type="AlphaFoldDB" id="A0A498CIP9"/>
<keyword evidence="1" id="KW-0812">Transmembrane</keyword>
<feature type="transmembrane region" description="Helical" evidence="1">
    <location>
        <begin position="173"/>
        <end position="192"/>
    </location>
</feature>
<organism evidence="2 3">
    <name type="scientific">Microbacterium telephonicum</name>
    <dbReference type="NCBI Taxonomy" id="1714841"/>
    <lineage>
        <taxon>Bacteria</taxon>
        <taxon>Bacillati</taxon>
        <taxon>Actinomycetota</taxon>
        <taxon>Actinomycetes</taxon>
        <taxon>Micrococcales</taxon>
        <taxon>Microbacteriaceae</taxon>
        <taxon>Microbacterium</taxon>
    </lineage>
</organism>
<name>A0A498CIP9_9MICO</name>